<reference evidence="1 2" key="1">
    <citation type="submission" date="2023-03" db="EMBL/GenBank/DDBJ databases">
        <title>High recombination rates correlate with genetic variation in Cardiocondyla obscurior ants.</title>
        <authorList>
            <person name="Errbii M."/>
        </authorList>
    </citation>
    <scope>NUCLEOTIDE SEQUENCE [LARGE SCALE GENOMIC DNA]</scope>
    <source>
        <strain evidence="1">Alpha-2009</strain>
        <tissue evidence="1">Whole body</tissue>
    </source>
</reference>
<organism evidence="1 2">
    <name type="scientific">Cardiocondyla obscurior</name>
    <dbReference type="NCBI Taxonomy" id="286306"/>
    <lineage>
        <taxon>Eukaryota</taxon>
        <taxon>Metazoa</taxon>
        <taxon>Ecdysozoa</taxon>
        <taxon>Arthropoda</taxon>
        <taxon>Hexapoda</taxon>
        <taxon>Insecta</taxon>
        <taxon>Pterygota</taxon>
        <taxon>Neoptera</taxon>
        <taxon>Endopterygota</taxon>
        <taxon>Hymenoptera</taxon>
        <taxon>Apocrita</taxon>
        <taxon>Aculeata</taxon>
        <taxon>Formicoidea</taxon>
        <taxon>Formicidae</taxon>
        <taxon>Myrmicinae</taxon>
        <taxon>Cardiocondyla</taxon>
    </lineage>
</organism>
<name>A0AAW2ET77_9HYME</name>
<dbReference type="AlphaFoldDB" id="A0AAW2ET77"/>
<evidence type="ECO:0000313" key="2">
    <source>
        <dbReference type="Proteomes" id="UP001430953"/>
    </source>
</evidence>
<accession>A0AAW2ET77</accession>
<proteinExistence type="predicted"/>
<dbReference type="EMBL" id="JADYXP020000018">
    <property type="protein sequence ID" value="KAL0105581.1"/>
    <property type="molecule type" value="Genomic_DNA"/>
</dbReference>
<keyword evidence="2" id="KW-1185">Reference proteome</keyword>
<protein>
    <submittedName>
        <fullName evidence="1">Uncharacterized protein</fullName>
    </submittedName>
</protein>
<comment type="caution">
    <text evidence="1">The sequence shown here is derived from an EMBL/GenBank/DDBJ whole genome shotgun (WGS) entry which is preliminary data.</text>
</comment>
<dbReference type="Proteomes" id="UP001430953">
    <property type="component" value="Unassembled WGS sequence"/>
</dbReference>
<gene>
    <name evidence="1" type="ORF">PUN28_015813</name>
</gene>
<evidence type="ECO:0000313" key="1">
    <source>
        <dbReference type="EMBL" id="KAL0105581.1"/>
    </source>
</evidence>
<sequence>MHFRIEQRLSLDQLFNYAILFYRRHVRRRRGFCHSASSESNPRAVFAMSVGRACSSLFSSRGNLVDQVILPTPGII</sequence>